<protein>
    <submittedName>
        <fullName evidence="3">Transposase</fullName>
    </submittedName>
</protein>
<accession>A0ABV5YCD8</accession>
<dbReference type="InterPro" id="IPR025668">
    <property type="entry name" value="Tnp_DDE_dom"/>
</dbReference>
<organism evidence="3 4">
    <name type="scientific">Actinoallomurus acaciae</name>
    <dbReference type="NCBI Taxonomy" id="502577"/>
    <lineage>
        <taxon>Bacteria</taxon>
        <taxon>Bacillati</taxon>
        <taxon>Actinomycetota</taxon>
        <taxon>Actinomycetes</taxon>
        <taxon>Streptosporangiales</taxon>
        <taxon>Thermomonosporaceae</taxon>
        <taxon>Actinoallomurus</taxon>
    </lineage>
</organism>
<dbReference type="Proteomes" id="UP001589627">
    <property type="component" value="Unassembled WGS sequence"/>
</dbReference>
<dbReference type="Pfam" id="PF13586">
    <property type="entry name" value="DDE_Tnp_1_2"/>
    <property type="match status" value="1"/>
</dbReference>
<evidence type="ECO:0000313" key="3">
    <source>
        <dbReference type="EMBL" id="MFB9832323.1"/>
    </source>
</evidence>
<comment type="caution">
    <text evidence="3">The sequence shown here is derived from an EMBL/GenBank/DDBJ whole genome shotgun (WGS) entry which is preliminary data.</text>
</comment>
<evidence type="ECO:0000259" key="2">
    <source>
        <dbReference type="Pfam" id="PF13586"/>
    </source>
</evidence>
<sequence length="93" mass="10509">MRVAAPARSGPACAAAVSPRPSPERRDQQARRLRRGSRGGRPPAFDPAIHRRPNVVERCFGRPRQYRTITTRYDKTAQPYQGLIDLATLLMRL</sequence>
<feature type="compositionally biased region" description="Low complexity" evidence="1">
    <location>
        <begin position="1"/>
        <end position="18"/>
    </location>
</feature>
<dbReference type="EMBL" id="JBHLZP010000045">
    <property type="protein sequence ID" value="MFB9832323.1"/>
    <property type="molecule type" value="Genomic_DNA"/>
</dbReference>
<feature type="region of interest" description="Disordered" evidence="1">
    <location>
        <begin position="1"/>
        <end position="52"/>
    </location>
</feature>
<reference evidence="3 4" key="1">
    <citation type="submission" date="2024-09" db="EMBL/GenBank/DDBJ databases">
        <authorList>
            <person name="Sun Q."/>
            <person name="Mori K."/>
        </authorList>
    </citation>
    <scope>NUCLEOTIDE SEQUENCE [LARGE SCALE GENOMIC DNA]</scope>
    <source>
        <strain evidence="3 4">TBRC 0563</strain>
    </source>
</reference>
<keyword evidence="4" id="KW-1185">Reference proteome</keyword>
<evidence type="ECO:0000313" key="4">
    <source>
        <dbReference type="Proteomes" id="UP001589627"/>
    </source>
</evidence>
<feature type="domain" description="Transposase DDE" evidence="2">
    <location>
        <begin position="41"/>
        <end position="93"/>
    </location>
</feature>
<name>A0ABV5YCD8_9ACTN</name>
<evidence type="ECO:0000256" key="1">
    <source>
        <dbReference type="SAM" id="MobiDB-lite"/>
    </source>
</evidence>
<gene>
    <name evidence="3" type="ORF">ACFFNX_09005</name>
</gene>
<dbReference type="RefSeq" id="WP_378198003.1">
    <property type="nucleotide sequence ID" value="NZ_JBHLZP010000045.1"/>
</dbReference>
<proteinExistence type="predicted"/>